<sequence length="123" mass="13318">MSASNMDFKDGDEEGPPELVDVNSLEETAAKSPTEQTLKKVPITIVTGYLGAGKTTLLNYILGEEHGKKIAVILNGLFCLNVEFGDSIDIEKSLTVNKDGQQVEEWLELANGCICCSVRQVLS</sequence>
<dbReference type="Pfam" id="PF02492">
    <property type="entry name" value="cobW"/>
    <property type="match status" value="1"/>
</dbReference>
<dbReference type="SUPFAM" id="SSF52540">
    <property type="entry name" value="P-loop containing nucleoside triphosphate hydrolases"/>
    <property type="match status" value="1"/>
</dbReference>
<reference evidence="2 3" key="1">
    <citation type="submission" date="2017-10" db="EMBL/GenBank/DDBJ databases">
        <title>Comparative genomics in systemic dimorphic fungi from Ajellomycetaceae.</title>
        <authorList>
            <person name="Munoz J.F."/>
            <person name="Mcewen J.G."/>
            <person name="Clay O.K."/>
            <person name="Cuomo C.A."/>
        </authorList>
    </citation>
    <scope>NUCLEOTIDE SEQUENCE [LARGE SCALE GENOMIC DNA]</scope>
    <source>
        <strain evidence="2 3">UAMH5409</strain>
    </source>
</reference>
<proteinExistence type="predicted"/>
<gene>
    <name evidence="2" type="ORF">AJ79_07295</name>
</gene>
<comment type="caution">
    <text evidence="2">The sequence shown here is derived from an EMBL/GenBank/DDBJ whole genome shotgun (WGS) entry which is preliminary data.</text>
</comment>
<name>A0A2B7X4K3_9EURO</name>
<dbReference type="STRING" id="1447875.A0A2B7X4K3"/>
<dbReference type="Gene3D" id="3.40.50.300">
    <property type="entry name" value="P-loop containing nucleotide triphosphate hydrolases"/>
    <property type="match status" value="1"/>
</dbReference>
<evidence type="ECO:0000313" key="2">
    <source>
        <dbReference type="EMBL" id="PGH03713.1"/>
    </source>
</evidence>
<dbReference type="InterPro" id="IPR027417">
    <property type="entry name" value="P-loop_NTPase"/>
</dbReference>
<dbReference type="GO" id="GO:0005737">
    <property type="term" value="C:cytoplasm"/>
    <property type="evidence" value="ECO:0007669"/>
    <property type="project" value="TreeGrafter"/>
</dbReference>
<dbReference type="AlphaFoldDB" id="A0A2B7X4K3"/>
<dbReference type="PANTHER" id="PTHR13748">
    <property type="entry name" value="COBW-RELATED"/>
    <property type="match status" value="1"/>
</dbReference>
<organism evidence="2 3">
    <name type="scientific">Helicocarpus griseus UAMH5409</name>
    <dbReference type="NCBI Taxonomy" id="1447875"/>
    <lineage>
        <taxon>Eukaryota</taxon>
        <taxon>Fungi</taxon>
        <taxon>Dikarya</taxon>
        <taxon>Ascomycota</taxon>
        <taxon>Pezizomycotina</taxon>
        <taxon>Eurotiomycetes</taxon>
        <taxon>Eurotiomycetidae</taxon>
        <taxon>Onygenales</taxon>
        <taxon>Ajellomycetaceae</taxon>
        <taxon>Helicocarpus</taxon>
    </lineage>
</organism>
<protein>
    <recommendedName>
        <fullName evidence="1">CobW/HypB/UreG nucleotide-binding domain-containing protein</fullName>
    </recommendedName>
</protein>
<feature type="domain" description="CobW/HypB/UreG nucleotide-binding" evidence="1">
    <location>
        <begin position="42"/>
        <end position="121"/>
    </location>
</feature>
<dbReference type="PANTHER" id="PTHR13748:SF31">
    <property type="entry name" value="ZINC-REGULATED GTPASE METALLOPROTEIN ACTIVATOR 1A-RELATED"/>
    <property type="match status" value="1"/>
</dbReference>
<evidence type="ECO:0000313" key="3">
    <source>
        <dbReference type="Proteomes" id="UP000223968"/>
    </source>
</evidence>
<keyword evidence="3" id="KW-1185">Reference proteome</keyword>
<dbReference type="EMBL" id="PDNB01000144">
    <property type="protein sequence ID" value="PGH03713.1"/>
    <property type="molecule type" value="Genomic_DNA"/>
</dbReference>
<dbReference type="InterPro" id="IPR003495">
    <property type="entry name" value="CobW/HypB/UreG_nucleotide-bd"/>
</dbReference>
<dbReference type="InterPro" id="IPR051316">
    <property type="entry name" value="Zinc-reg_GTPase_activator"/>
</dbReference>
<dbReference type="OrthoDB" id="272672at2759"/>
<evidence type="ECO:0000259" key="1">
    <source>
        <dbReference type="Pfam" id="PF02492"/>
    </source>
</evidence>
<dbReference type="Proteomes" id="UP000223968">
    <property type="component" value="Unassembled WGS sequence"/>
</dbReference>
<accession>A0A2B7X4K3</accession>